<keyword evidence="1" id="KW-0472">Membrane</keyword>
<organism evidence="2 3">
    <name type="scientific">Candidatus Aphodousia faecigallinarum</name>
    <dbReference type="NCBI Taxonomy" id="2840677"/>
    <lineage>
        <taxon>Bacteria</taxon>
        <taxon>Pseudomonadati</taxon>
        <taxon>Pseudomonadota</taxon>
        <taxon>Betaproteobacteria</taxon>
        <taxon>Burkholderiales</taxon>
        <taxon>Sutterellaceae</taxon>
        <taxon>Sutterellaceae incertae sedis</taxon>
        <taxon>Candidatus Aphodousia</taxon>
    </lineage>
</organism>
<comment type="caution">
    <text evidence="2">The sequence shown here is derived from an EMBL/GenBank/DDBJ whole genome shotgun (WGS) entry which is preliminary data.</text>
</comment>
<feature type="transmembrane region" description="Helical" evidence="1">
    <location>
        <begin position="84"/>
        <end position="106"/>
    </location>
</feature>
<reference evidence="2" key="1">
    <citation type="submission" date="2020-10" db="EMBL/GenBank/DDBJ databases">
        <authorList>
            <person name="Gilroy R."/>
        </authorList>
    </citation>
    <scope>NUCLEOTIDE SEQUENCE</scope>
    <source>
        <strain evidence="2">7463</strain>
    </source>
</reference>
<dbReference type="AlphaFoldDB" id="A0A9D1IJ58"/>
<feature type="transmembrane region" description="Helical" evidence="1">
    <location>
        <begin position="6"/>
        <end position="26"/>
    </location>
</feature>
<dbReference type="EMBL" id="DVMY01000031">
    <property type="protein sequence ID" value="HIU36964.1"/>
    <property type="molecule type" value="Genomic_DNA"/>
</dbReference>
<gene>
    <name evidence="2" type="ORF">IAC56_01630</name>
</gene>
<sequence>MKKTTFEVLLIALSAPLAGIGMAMLLNESVAGALMLLGASLKLIVAYFRTPKELFDWEDFSGSFEEFKSRMEKVQDELTNEKPLLGWLSDLATYMMLGGLLAMVLVEI</sequence>
<dbReference type="Proteomes" id="UP000824083">
    <property type="component" value="Unassembled WGS sequence"/>
</dbReference>
<name>A0A9D1IJ58_9BURK</name>
<accession>A0A9D1IJ58</accession>
<evidence type="ECO:0000256" key="1">
    <source>
        <dbReference type="SAM" id="Phobius"/>
    </source>
</evidence>
<protein>
    <submittedName>
        <fullName evidence="2">Uncharacterized protein</fullName>
    </submittedName>
</protein>
<keyword evidence="1" id="KW-1133">Transmembrane helix</keyword>
<proteinExistence type="predicted"/>
<keyword evidence="1" id="KW-0812">Transmembrane</keyword>
<evidence type="ECO:0000313" key="3">
    <source>
        <dbReference type="Proteomes" id="UP000824083"/>
    </source>
</evidence>
<reference evidence="2" key="2">
    <citation type="journal article" date="2021" name="PeerJ">
        <title>Extensive microbial diversity within the chicken gut microbiome revealed by metagenomics and culture.</title>
        <authorList>
            <person name="Gilroy R."/>
            <person name="Ravi A."/>
            <person name="Getino M."/>
            <person name="Pursley I."/>
            <person name="Horton D.L."/>
            <person name="Alikhan N.F."/>
            <person name="Baker D."/>
            <person name="Gharbi K."/>
            <person name="Hall N."/>
            <person name="Watson M."/>
            <person name="Adriaenssens E.M."/>
            <person name="Foster-Nyarko E."/>
            <person name="Jarju S."/>
            <person name="Secka A."/>
            <person name="Antonio M."/>
            <person name="Oren A."/>
            <person name="Chaudhuri R.R."/>
            <person name="La Ragione R."/>
            <person name="Hildebrand F."/>
            <person name="Pallen M.J."/>
        </authorList>
    </citation>
    <scope>NUCLEOTIDE SEQUENCE</scope>
    <source>
        <strain evidence="2">7463</strain>
    </source>
</reference>
<evidence type="ECO:0000313" key="2">
    <source>
        <dbReference type="EMBL" id="HIU36964.1"/>
    </source>
</evidence>